<gene>
    <name evidence="1" type="ORF">L602_000800001160</name>
</gene>
<dbReference type="AlphaFoldDB" id="A0A562B1F7"/>
<name>A0A562B1F7_9BURK</name>
<evidence type="ECO:0000313" key="1">
    <source>
        <dbReference type="EMBL" id="TWG79047.1"/>
    </source>
</evidence>
<dbReference type="EMBL" id="VLJN01000066">
    <property type="protein sequence ID" value="TWG79047.1"/>
    <property type="molecule type" value="Genomic_DNA"/>
</dbReference>
<evidence type="ECO:0000313" key="2">
    <source>
        <dbReference type="Proteomes" id="UP000318141"/>
    </source>
</evidence>
<dbReference type="OrthoDB" id="9810827at2"/>
<reference evidence="1 2" key="1">
    <citation type="submission" date="2019-07" db="EMBL/GenBank/DDBJ databases">
        <title>Genome sequencing of lignin-degrading bacterial isolates.</title>
        <authorList>
            <person name="Gladden J."/>
        </authorList>
    </citation>
    <scope>NUCLEOTIDE SEQUENCE [LARGE SCALE GENOMIC DNA]</scope>
    <source>
        <strain evidence="1 2">J11</strain>
    </source>
</reference>
<protein>
    <submittedName>
        <fullName evidence="1">Uncharacterized protein</fullName>
    </submittedName>
</protein>
<dbReference type="SUPFAM" id="SSF55961">
    <property type="entry name" value="Bet v1-like"/>
    <property type="match status" value="1"/>
</dbReference>
<organism evidence="1 2">
    <name type="scientific">Cupriavidus gilardii J11</name>
    <dbReference type="NCBI Taxonomy" id="936133"/>
    <lineage>
        <taxon>Bacteria</taxon>
        <taxon>Pseudomonadati</taxon>
        <taxon>Pseudomonadota</taxon>
        <taxon>Betaproteobacteria</taxon>
        <taxon>Burkholderiales</taxon>
        <taxon>Burkholderiaceae</taxon>
        <taxon>Cupriavidus</taxon>
    </lineage>
</organism>
<accession>A0A562B1F7</accession>
<dbReference type="Proteomes" id="UP000318141">
    <property type="component" value="Unassembled WGS sequence"/>
</dbReference>
<sequence length="110" mass="13165">MMKSLTDETIINASRQWIWETLVNVAEWSRWEREVIESRVHEYILPYWTRLQFTHTIIGNTEPYRIKFQARFRGPFAIYYYWKLRGGILRTMKNALNNLSTLAHAGLTGQ</sequence>
<proteinExistence type="predicted"/>
<keyword evidence="2" id="KW-1185">Reference proteome</keyword>
<comment type="caution">
    <text evidence="1">The sequence shown here is derived from an EMBL/GenBank/DDBJ whole genome shotgun (WGS) entry which is preliminary data.</text>
</comment>